<comment type="pathway">
    <text evidence="5">Isoprenoid biosynthesis; dimethylallyl diphosphate biosynthesis; dimethylallyl diphosphate from (2E)-4-hydroxy-3-methylbutenyl diphosphate: step 1/1.</text>
</comment>
<dbReference type="Proteomes" id="UP000186309">
    <property type="component" value="Chromosome"/>
</dbReference>
<dbReference type="GO" id="GO:0019288">
    <property type="term" value="P:isopentenyl diphosphate biosynthetic process, methylerythritol 4-phosphate pathway"/>
    <property type="evidence" value="ECO:0007669"/>
    <property type="project" value="UniProtKB-UniRule"/>
</dbReference>
<feature type="binding site" evidence="5">
    <location>
        <position position="222"/>
    </location>
    <ligand>
        <name>dimethylallyl diphosphate</name>
        <dbReference type="ChEBI" id="CHEBI:57623"/>
    </ligand>
</feature>
<protein>
    <recommendedName>
        <fullName evidence="5">4-hydroxy-3-methylbut-2-enyl diphosphate reductase</fullName>
        <shortName evidence="5">HMBPP reductase</shortName>
        <ecNumber evidence="5">1.17.7.4</ecNumber>
    </recommendedName>
</protein>
<dbReference type="NCBIfam" id="TIGR00216">
    <property type="entry name" value="ispH_lytB"/>
    <property type="match status" value="1"/>
</dbReference>
<feature type="binding site" evidence="5">
    <location>
        <position position="224"/>
    </location>
    <ligand>
        <name>(2E)-4-hydroxy-3-methylbut-2-enyl diphosphate</name>
        <dbReference type="ChEBI" id="CHEBI:128753"/>
    </ligand>
</feature>
<dbReference type="GO" id="GO:0051745">
    <property type="term" value="F:4-hydroxy-3-methylbut-2-enyl diphosphate reductase activity"/>
    <property type="evidence" value="ECO:0007669"/>
    <property type="project" value="UniProtKB-UniRule"/>
</dbReference>
<feature type="binding site" evidence="5">
    <location>
        <position position="124"/>
    </location>
    <ligand>
        <name>dimethylallyl diphosphate</name>
        <dbReference type="ChEBI" id="CHEBI:57623"/>
    </ligand>
</feature>
<feature type="binding site" evidence="5">
    <location>
        <position position="223"/>
    </location>
    <ligand>
        <name>dimethylallyl diphosphate</name>
        <dbReference type="ChEBI" id="CHEBI:57623"/>
    </ligand>
</feature>
<dbReference type="NCBIfam" id="NF002190">
    <property type="entry name" value="PRK01045.1-4"/>
    <property type="match status" value="1"/>
</dbReference>
<evidence type="ECO:0000313" key="6">
    <source>
        <dbReference type="EMBL" id="APW63010.1"/>
    </source>
</evidence>
<accession>A0A1U7CVN5</accession>
<dbReference type="GO" id="GO:0016114">
    <property type="term" value="P:terpenoid biosynthetic process"/>
    <property type="evidence" value="ECO:0007669"/>
    <property type="project" value="UniProtKB-UniRule"/>
</dbReference>
<feature type="binding site" evidence="5">
    <location>
        <position position="41"/>
    </location>
    <ligand>
        <name>(2E)-4-hydroxy-3-methylbut-2-enyl diphosphate</name>
        <dbReference type="ChEBI" id="CHEBI:128753"/>
    </ligand>
</feature>
<feature type="binding site" evidence="5">
    <location>
        <position position="222"/>
    </location>
    <ligand>
        <name>(2E)-4-hydroxy-3-methylbut-2-enyl diphosphate</name>
        <dbReference type="ChEBI" id="CHEBI:128753"/>
    </ligand>
</feature>
<sequence length="320" mass="35072">MKILLANPRGFCAGVNMAIECLERALDYFGSPVYVYHEIVHNKYVVDRFSKRGTVFVETLAEVPEGSPLLYSAHGVSPEIRQEAKGRRLLAIDATCPLVTKVHLEAIKYAREGYTIILIGHEGHDEVIGTMGEAPDQMVLVETAEDVEKLELPDPDKVAYLTQTTLSVDDANIVIAALRAKFPKIANPPKDDICYATQNRQEAVRELAARADVVLVLGSQNSSNSRRLAEIAHSMGIPSHLIDGVSEIQSSWFEGAETVLITAGASAPEDVVQECVDYLQNHCGATIEESFVREENVHFPLPRSLRELLDQGAAPVADRA</sequence>
<evidence type="ECO:0000256" key="3">
    <source>
        <dbReference type="ARBA" id="ARBA00023004"/>
    </source>
</evidence>
<comment type="similarity">
    <text evidence="5">Belongs to the IspH family.</text>
</comment>
<feature type="binding site" evidence="5">
    <location>
        <position position="224"/>
    </location>
    <ligand>
        <name>isopentenyl diphosphate</name>
        <dbReference type="ChEBI" id="CHEBI:128769"/>
    </ligand>
</feature>
<feature type="binding site" evidence="5">
    <location>
        <position position="222"/>
    </location>
    <ligand>
        <name>isopentenyl diphosphate</name>
        <dbReference type="ChEBI" id="CHEBI:128769"/>
    </ligand>
</feature>
<feature type="binding site" evidence="5">
    <location>
        <position position="41"/>
    </location>
    <ligand>
        <name>isopentenyl diphosphate</name>
        <dbReference type="ChEBI" id="CHEBI:128769"/>
    </ligand>
</feature>
<feature type="binding site" evidence="5">
    <location>
        <position position="164"/>
    </location>
    <ligand>
        <name>(2E)-4-hydroxy-3-methylbut-2-enyl diphosphate</name>
        <dbReference type="ChEBI" id="CHEBI:128753"/>
    </ligand>
</feature>
<dbReference type="NCBIfam" id="NF002188">
    <property type="entry name" value="PRK01045.1-2"/>
    <property type="match status" value="1"/>
</dbReference>
<feature type="binding site" evidence="5">
    <location>
        <position position="266"/>
    </location>
    <ligand>
        <name>(2E)-4-hydroxy-3-methylbut-2-enyl diphosphate</name>
        <dbReference type="ChEBI" id="CHEBI:128753"/>
    </ligand>
</feature>
<feature type="binding site" evidence="5">
    <location>
        <position position="223"/>
    </location>
    <ligand>
        <name>isopentenyl diphosphate</name>
        <dbReference type="ChEBI" id="CHEBI:128769"/>
    </ligand>
</feature>
<dbReference type="GO" id="GO:0051539">
    <property type="term" value="F:4 iron, 4 sulfur cluster binding"/>
    <property type="evidence" value="ECO:0007669"/>
    <property type="project" value="UniProtKB-UniRule"/>
</dbReference>
<dbReference type="CDD" id="cd13944">
    <property type="entry name" value="lytB_ispH"/>
    <property type="match status" value="1"/>
</dbReference>
<evidence type="ECO:0000256" key="1">
    <source>
        <dbReference type="ARBA" id="ARBA00022485"/>
    </source>
</evidence>
<comment type="catalytic activity">
    <reaction evidence="5">
        <text>isopentenyl diphosphate + 2 oxidized [2Fe-2S]-[ferredoxin] + H2O = (2E)-4-hydroxy-3-methylbut-2-enyl diphosphate + 2 reduced [2Fe-2S]-[ferredoxin] + 2 H(+)</text>
        <dbReference type="Rhea" id="RHEA:24488"/>
        <dbReference type="Rhea" id="RHEA-COMP:10000"/>
        <dbReference type="Rhea" id="RHEA-COMP:10001"/>
        <dbReference type="ChEBI" id="CHEBI:15377"/>
        <dbReference type="ChEBI" id="CHEBI:15378"/>
        <dbReference type="ChEBI" id="CHEBI:33737"/>
        <dbReference type="ChEBI" id="CHEBI:33738"/>
        <dbReference type="ChEBI" id="CHEBI:128753"/>
        <dbReference type="ChEBI" id="CHEBI:128769"/>
        <dbReference type="EC" id="1.17.7.4"/>
    </reaction>
</comment>
<dbReference type="AlphaFoldDB" id="A0A1U7CVN5"/>
<feature type="binding site" evidence="5">
    <location>
        <position position="74"/>
    </location>
    <ligand>
        <name>dimethylallyl diphosphate</name>
        <dbReference type="ChEBI" id="CHEBI:57623"/>
    </ligand>
</feature>
<dbReference type="PANTHER" id="PTHR30426:SF0">
    <property type="entry name" value="4-HYDROXY-3-METHYLBUT-2-ENYL DIPHOSPHATE REDUCTASE"/>
    <property type="match status" value="1"/>
</dbReference>
<dbReference type="Gene3D" id="3.40.1010.20">
    <property type="entry name" value="4-hydroxy-3-methylbut-2-enyl diphosphate reductase, catalytic domain"/>
    <property type="match status" value="2"/>
</dbReference>
<dbReference type="InterPro" id="IPR003451">
    <property type="entry name" value="LytB/IspH"/>
</dbReference>
<comment type="catalytic activity">
    <reaction evidence="5">
        <text>dimethylallyl diphosphate + 2 oxidized [2Fe-2S]-[ferredoxin] + H2O = (2E)-4-hydroxy-3-methylbut-2-enyl diphosphate + 2 reduced [2Fe-2S]-[ferredoxin] + 2 H(+)</text>
        <dbReference type="Rhea" id="RHEA:24825"/>
        <dbReference type="Rhea" id="RHEA-COMP:10000"/>
        <dbReference type="Rhea" id="RHEA-COMP:10001"/>
        <dbReference type="ChEBI" id="CHEBI:15377"/>
        <dbReference type="ChEBI" id="CHEBI:15378"/>
        <dbReference type="ChEBI" id="CHEBI:33737"/>
        <dbReference type="ChEBI" id="CHEBI:33738"/>
        <dbReference type="ChEBI" id="CHEBI:57623"/>
        <dbReference type="ChEBI" id="CHEBI:128753"/>
        <dbReference type="EC" id="1.17.7.4"/>
    </reaction>
</comment>
<evidence type="ECO:0000256" key="5">
    <source>
        <dbReference type="HAMAP-Rule" id="MF_00191"/>
    </source>
</evidence>
<dbReference type="PANTHER" id="PTHR30426">
    <property type="entry name" value="4-HYDROXY-3-METHYLBUT-2-ENYL DIPHOSPHATE REDUCTASE"/>
    <property type="match status" value="1"/>
</dbReference>
<feature type="binding site" evidence="5">
    <location>
        <position position="224"/>
    </location>
    <ligand>
        <name>dimethylallyl diphosphate</name>
        <dbReference type="ChEBI" id="CHEBI:57623"/>
    </ligand>
</feature>
<feature type="binding site" evidence="5">
    <location>
        <position position="124"/>
    </location>
    <ligand>
        <name>isopentenyl diphosphate</name>
        <dbReference type="ChEBI" id="CHEBI:128769"/>
    </ligand>
</feature>
<dbReference type="UniPathway" id="UPA00059">
    <property type="reaction ID" value="UER00105"/>
</dbReference>
<keyword evidence="5 6" id="KW-0560">Oxidoreductase</keyword>
<keyword evidence="7" id="KW-1185">Reference proteome</keyword>
<dbReference type="KEGG" id="pbor:BSF38_04568"/>
<dbReference type="STRING" id="1387353.BSF38_04568"/>
<feature type="binding site" evidence="5">
    <location>
        <position position="12"/>
    </location>
    <ligand>
        <name>[4Fe-4S] cluster</name>
        <dbReference type="ChEBI" id="CHEBI:49883"/>
    </ligand>
</feature>
<comment type="function">
    <text evidence="5">Catalyzes the conversion of 1-hydroxy-2-methyl-2-(E)-butenyl 4-diphosphate (HMBPP) into a mixture of isopentenyl diphosphate (IPP) and dimethylallyl diphosphate (DMAPP). Acts in the terminal step of the DOXP/MEP pathway for isoprenoid precursor biosynthesis.</text>
</comment>
<feature type="binding site" evidence="5">
    <location>
        <position position="266"/>
    </location>
    <ligand>
        <name>isopentenyl diphosphate</name>
        <dbReference type="ChEBI" id="CHEBI:128769"/>
    </ligand>
</feature>
<dbReference type="HAMAP" id="MF_00191">
    <property type="entry name" value="IspH"/>
    <property type="match status" value="1"/>
</dbReference>
<dbReference type="GO" id="GO:0046872">
    <property type="term" value="F:metal ion binding"/>
    <property type="evidence" value="ECO:0007669"/>
    <property type="project" value="UniProtKB-KW"/>
</dbReference>
<dbReference type="RefSeq" id="WP_076349424.1">
    <property type="nucleotide sequence ID" value="NZ_CP019082.1"/>
</dbReference>
<dbReference type="OrthoDB" id="9777362at2"/>
<feature type="binding site" evidence="5">
    <location>
        <position position="124"/>
    </location>
    <ligand>
        <name>(2E)-4-hydroxy-3-methylbut-2-enyl diphosphate</name>
        <dbReference type="ChEBI" id="CHEBI:128753"/>
    </ligand>
</feature>
<comment type="cofactor">
    <cofactor evidence="5">
        <name>[4Fe-4S] cluster</name>
        <dbReference type="ChEBI" id="CHEBI:49883"/>
    </cofactor>
    <text evidence="5">Binds 1 [4Fe-4S] cluster per subunit.</text>
</comment>
<proteinExistence type="inferred from homology"/>
<dbReference type="UniPathway" id="UPA00056">
    <property type="reaction ID" value="UER00097"/>
</dbReference>
<reference evidence="7" key="1">
    <citation type="submission" date="2016-12" db="EMBL/GenBank/DDBJ databases">
        <title>Comparative genomics of four Isosphaeraceae planctomycetes: a common pool of plasmids and glycoside hydrolase genes.</title>
        <authorList>
            <person name="Ivanova A."/>
        </authorList>
    </citation>
    <scope>NUCLEOTIDE SEQUENCE [LARGE SCALE GENOMIC DNA]</scope>
    <source>
        <strain evidence="7">PX4</strain>
    </source>
</reference>
<evidence type="ECO:0000256" key="4">
    <source>
        <dbReference type="ARBA" id="ARBA00023014"/>
    </source>
</evidence>
<organism evidence="6 7">
    <name type="scientific">Paludisphaera borealis</name>
    <dbReference type="NCBI Taxonomy" id="1387353"/>
    <lineage>
        <taxon>Bacteria</taxon>
        <taxon>Pseudomonadati</taxon>
        <taxon>Planctomycetota</taxon>
        <taxon>Planctomycetia</taxon>
        <taxon>Isosphaerales</taxon>
        <taxon>Isosphaeraceae</taxon>
        <taxon>Paludisphaera</taxon>
    </lineage>
</organism>
<dbReference type="Gene3D" id="3.40.50.11270">
    <property type="match status" value="1"/>
</dbReference>
<keyword evidence="4 5" id="KW-0411">Iron-sulfur</keyword>
<feature type="binding site" evidence="5">
    <location>
        <position position="266"/>
    </location>
    <ligand>
        <name>dimethylallyl diphosphate</name>
        <dbReference type="ChEBI" id="CHEBI:57623"/>
    </ligand>
</feature>
<feature type="binding site" evidence="5">
    <location>
        <position position="41"/>
    </location>
    <ligand>
        <name>dimethylallyl diphosphate</name>
        <dbReference type="ChEBI" id="CHEBI:57623"/>
    </ligand>
</feature>
<feature type="binding site" evidence="5">
    <location>
        <position position="223"/>
    </location>
    <ligand>
        <name>(2E)-4-hydroxy-3-methylbut-2-enyl diphosphate</name>
        <dbReference type="ChEBI" id="CHEBI:128753"/>
    </ligand>
</feature>
<feature type="binding site" evidence="5">
    <location>
        <position position="96"/>
    </location>
    <ligand>
        <name>[4Fe-4S] cluster</name>
        <dbReference type="ChEBI" id="CHEBI:49883"/>
    </ligand>
</feature>
<dbReference type="GO" id="GO:0050992">
    <property type="term" value="P:dimethylallyl diphosphate biosynthetic process"/>
    <property type="evidence" value="ECO:0007669"/>
    <property type="project" value="UniProtKB-UniRule"/>
</dbReference>
<dbReference type="EMBL" id="CP019082">
    <property type="protein sequence ID" value="APW63010.1"/>
    <property type="molecule type" value="Genomic_DNA"/>
</dbReference>
<feature type="binding site" evidence="5">
    <location>
        <position position="74"/>
    </location>
    <ligand>
        <name>(2E)-4-hydroxy-3-methylbut-2-enyl diphosphate</name>
        <dbReference type="ChEBI" id="CHEBI:128753"/>
    </ligand>
</feature>
<name>A0A1U7CVN5_9BACT</name>
<feature type="active site" description="Proton donor" evidence="5">
    <location>
        <position position="126"/>
    </location>
</feature>
<evidence type="ECO:0000256" key="2">
    <source>
        <dbReference type="ARBA" id="ARBA00022723"/>
    </source>
</evidence>
<keyword evidence="3 5" id="KW-0408">Iron</keyword>
<evidence type="ECO:0000313" key="7">
    <source>
        <dbReference type="Proteomes" id="UP000186309"/>
    </source>
</evidence>
<feature type="binding site" evidence="5">
    <location>
        <position position="194"/>
    </location>
    <ligand>
        <name>[4Fe-4S] cluster</name>
        <dbReference type="ChEBI" id="CHEBI:49883"/>
    </ligand>
</feature>
<dbReference type="EC" id="1.17.7.4" evidence="5"/>
<keyword evidence="5" id="KW-0414">Isoprene biosynthesis</keyword>
<keyword evidence="2 5" id="KW-0479">Metal-binding</keyword>
<feature type="binding site" evidence="5">
    <location>
        <position position="74"/>
    </location>
    <ligand>
        <name>isopentenyl diphosphate</name>
        <dbReference type="ChEBI" id="CHEBI:128769"/>
    </ligand>
</feature>
<keyword evidence="1 5" id="KW-0004">4Fe-4S</keyword>
<comment type="pathway">
    <text evidence="5">Isoprenoid biosynthesis; isopentenyl diphosphate biosynthesis via DXP pathway; isopentenyl diphosphate from 1-deoxy-D-xylulose 5-phosphate: step 6/6.</text>
</comment>
<dbReference type="Pfam" id="PF02401">
    <property type="entry name" value="LYTB"/>
    <property type="match status" value="1"/>
</dbReference>
<gene>
    <name evidence="5 6" type="primary">ispH</name>
    <name evidence="6" type="ORF">BSF38_04568</name>
</gene>